<dbReference type="InterPro" id="IPR050894">
    <property type="entry name" value="EfeM/EfeO_iron_uptake"/>
</dbReference>
<evidence type="ECO:0000259" key="5">
    <source>
        <dbReference type="Pfam" id="PF09375"/>
    </source>
</evidence>
<dbReference type="Pfam" id="PF09375">
    <property type="entry name" value="Peptidase_M75"/>
    <property type="match status" value="1"/>
</dbReference>
<organism evidence="6 7">
    <name type="scientific">Actinomadura syzygii</name>
    <dbReference type="NCBI Taxonomy" id="1427538"/>
    <lineage>
        <taxon>Bacteria</taxon>
        <taxon>Bacillati</taxon>
        <taxon>Actinomycetota</taxon>
        <taxon>Actinomycetes</taxon>
        <taxon>Streptosporangiales</taxon>
        <taxon>Thermomonosporaceae</taxon>
        <taxon>Actinomadura</taxon>
    </lineage>
</organism>
<evidence type="ECO:0000313" key="6">
    <source>
        <dbReference type="EMBL" id="TYC14290.1"/>
    </source>
</evidence>
<comment type="subcellular location">
    <subcellularLocation>
        <location evidence="1">Cell envelope</location>
    </subcellularLocation>
</comment>
<feature type="signal peptide" evidence="4">
    <location>
        <begin position="1"/>
        <end position="20"/>
    </location>
</feature>
<evidence type="ECO:0000313" key="7">
    <source>
        <dbReference type="Proteomes" id="UP000322634"/>
    </source>
</evidence>
<dbReference type="EMBL" id="VSFF01000006">
    <property type="protein sequence ID" value="TYC14290.1"/>
    <property type="molecule type" value="Genomic_DNA"/>
</dbReference>
<evidence type="ECO:0000256" key="1">
    <source>
        <dbReference type="ARBA" id="ARBA00004196"/>
    </source>
</evidence>
<dbReference type="PANTHER" id="PTHR39192">
    <property type="entry name" value="IRON UPTAKE SYSTEM COMPONENT EFEO"/>
    <property type="match status" value="1"/>
</dbReference>
<dbReference type="PROSITE" id="PS51257">
    <property type="entry name" value="PROKAR_LIPOPROTEIN"/>
    <property type="match status" value="1"/>
</dbReference>
<evidence type="ECO:0000256" key="2">
    <source>
        <dbReference type="ARBA" id="ARBA00005989"/>
    </source>
</evidence>
<keyword evidence="7" id="KW-1185">Reference proteome</keyword>
<protein>
    <submittedName>
        <fullName evidence="6">EfeM/EfeO family lipoprotein</fullName>
    </submittedName>
</protein>
<comment type="caution">
    <text evidence="6">The sequence shown here is derived from an EMBL/GenBank/DDBJ whole genome shotgun (WGS) entry which is preliminary data.</text>
</comment>
<dbReference type="CDD" id="cd14656">
    <property type="entry name" value="Imelysin-like_EfeO"/>
    <property type="match status" value="1"/>
</dbReference>
<gene>
    <name evidence="6" type="ORF">FXF65_15570</name>
</gene>
<feature type="chain" id="PRO_5023056581" evidence="4">
    <location>
        <begin position="21"/>
        <end position="381"/>
    </location>
</feature>
<dbReference type="InterPro" id="IPR018976">
    <property type="entry name" value="Imelysin-like"/>
</dbReference>
<dbReference type="AlphaFoldDB" id="A0A5D0U948"/>
<dbReference type="OrthoDB" id="7260758at2"/>
<feature type="domain" description="Imelysin-like" evidence="5">
    <location>
        <begin position="151"/>
        <end position="327"/>
    </location>
</feature>
<keyword evidence="6" id="KW-0449">Lipoprotein</keyword>
<dbReference type="InterPro" id="IPR038352">
    <property type="entry name" value="Imelysin_sf"/>
</dbReference>
<proteinExistence type="inferred from homology"/>
<dbReference type="Proteomes" id="UP000322634">
    <property type="component" value="Unassembled WGS sequence"/>
</dbReference>
<dbReference type="RefSeq" id="WP_148350682.1">
    <property type="nucleotide sequence ID" value="NZ_JBHSBF010000036.1"/>
</dbReference>
<evidence type="ECO:0000256" key="3">
    <source>
        <dbReference type="ARBA" id="ARBA00022729"/>
    </source>
</evidence>
<comment type="similarity">
    <text evidence="2">Belongs to the EfeM/EfeO family.</text>
</comment>
<sequence>MDRVHRVLLPAIAGAACALAACSGDAGGGLAVQVGRARCGEGWGSARAGARTLLVHNGDSAPVDVTVVDPSRGTVFAELEGVGPGTTRPLRVGLGAGTYAIGCRPADGAAVTGPRVRVSGPGGGARGVRPLTRNDLDPAVRVYRARIVAGLGTLVRRTDALRDAVRSGDLDAARDAWLPAHLAYARLGAAYGAFGDRGDAIDGRPAGLPDGVRDPGFRGFHRVERGLWHGASAASLRGPADRLAADVRALRDGFPRAQIDAGDLGLRAHEILEDALRFELTGATDQGSGTTLATVAANVDGTRMVLAPLRPLLADRLPELPSIDAGLACASRLLRAQYRHGRWTPLDRLGTVERERLNGAIGELVERLASVATVATVRRTP</sequence>
<evidence type="ECO:0000256" key="4">
    <source>
        <dbReference type="SAM" id="SignalP"/>
    </source>
</evidence>
<reference evidence="6 7" key="1">
    <citation type="submission" date="2019-08" db="EMBL/GenBank/DDBJ databases">
        <title>Actinomadura sp. nov. CYP1-5 isolated from mountain soil.</title>
        <authorList>
            <person name="Songsumanus A."/>
            <person name="Kuncharoen N."/>
            <person name="Kudo T."/>
            <person name="Yuki M."/>
            <person name="Igarashi Y."/>
            <person name="Tanasupawat S."/>
        </authorList>
    </citation>
    <scope>NUCLEOTIDE SEQUENCE [LARGE SCALE GENOMIC DNA]</scope>
    <source>
        <strain evidence="6 7">GKU157</strain>
    </source>
</reference>
<dbReference type="InterPro" id="IPR034981">
    <property type="entry name" value="Imelysin-like_EfeO/Algp7"/>
</dbReference>
<keyword evidence="3 4" id="KW-0732">Signal</keyword>
<name>A0A5D0U948_9ACTN</name>
<dbReference type="Gene3D" id="1.20.1420.20">
    <property type="entry name" value="M75 peptidase, HXXE motif"/>
    <property type="match status" value="1"/>
</dbReference>
<dbReference type="PANTHER" id="PTHR39192:SF1">
    <property type="entry name" value="IRON UPTAKE SYSTEM COMPONENT EFEO"/>
    <property type="match status" value="1"/>
</dbReference>
<accession>A0A5D0U948</accession>
<dbReference type="GO" id="GO:0030313">
    <property type="term" value="C:cell envelope"/>
    <property type="evidence" value="ECO:0007669"/>
    <property type="project" value="UniProtKB-SubCell"/>
</dbReference>